<dbReference type="PRINTS" id="PR00778">
    <property type="entry name" value="HTHARSR"/>
</dbReference>
<name>A0A3B0ZFJ9_9ZZZZ</name>
<dbReference type="InterPro" id="IPR036388">
    <property type="entry name" value="WH-like_DNA-bd_sf"/>
</dbReference>
<dbReference type="PANTHER" id="PTHR33154:SF18">
    <property type="entry name" value="ARSENICAL RESISTANCE OPERON REPRESSOR"/>
    <property type="match status" value="1"/>
</dbReference>
<dbReference type="AlphaFoldDB" id="A0A3B0ZFJ9"/>
<dbReference type="SMART" id="SM00418">
    <property type="entry name" value="HTH_ARSR"/>
    <property type="match status" value="1"/>
</dbReference>
<evidence type="ECO:0000256" key="1">
    <source>
        <dbReference type="ARBA" id="ARBA00023015"/>
    </source>
</evidence>
<keyword evidence="2" id="KW-0238">DNA-binding</keyword>
<dbReference type="InterPro" id="IPR018334">
    <property type="entry name" value="ArsR_HTH"/>
</dbReference>
<keyword evidence="3" id="KW-0804">Transcription</keyword>
<reference evidence="5" key="1">
    <citation type="submission" date="2018-06" db="EMBL/GenBank/DDBJ databases">
        <authorList>
            <person name="Zhirakovskaya E."/>
        </authorList>
    </citation>
    <scope>NUCLEOTIDE SEQUENCE</scope>
</reference>
<dbReference type="InterPro" id="IPR036390">
    <property type="entry name" value="WH_DNA-bd_sf"/>
</dbReference>
<dbReference type="EMBL" id="UOFN01000112">
    <property type="protein sequence ID" value="VAW79486.1"/>
    <property type="molecule type" value="Genomic_DNA"/>
</dbReference>
<dbReference type="PROSITE" id="PS00846">
    <property type="entry name" value="HTH_ARSR_1"/>
    <property type="match status" value="1"/>
</dbReference>
<proteinExistence type="predicted"/>
<evidence type="ECO:0000313" key="5">
    <source>
        <dbReference type="EMBL" id="VAW79486.1"/>
    </source>
</evidence>
<dbReference type="InterPro" id="IPR011991">
    <property type="entry name" value="ArsR-like_HTH"/>
</dbReference>
<organism evidence="5">
    <name type="scientific">hydrothermal vent metagenome</name>
    <dbReference type="NCBI Taxonomy" id="652676"/>
    <lineage>
        <taxon>unclassified sequences</taxon>
        <taxon>metagenomes</taxon>
        <taxon>ecological metagenomes</taxon>
    </lineage>
</organism>
<dbReference type="NCBIfam" id="NF033788">
    <property type="entry name" value="HTH_metalloreg"/>
    <property type="match status" value="1"/>
</dbReference>
<dbReference type="GO" id="GO:0003677">
    <property type="term" value="F:DNA binding"/>
    <property type="evidence" value="ECO:0007669"/>
    <property type="project" value="UniProtKB-KW"/>
</dbReference>
<dbReference type="InterPro" id="IPR001845">
    <property type="entry name" value="HTH_ArsR_DNA-bd_dom"/>
</dbReference>
<dbReference type="Pfam" id="PF01022">
    <property type="entry name" value="HTH_5"/>
    <property type="match status" value="1"/>
</dbReference>
<dbReference type="PANTHER" id="PTHR33154">
    <property type="entry name" value="TRANSCRIPTIONAL REGULATOR, ARSR FAMILY"/>
    <property type="match status" value="1"/>
</dbReference>
<accession>A0A3B0ZFJ9</accession>
<dbReference type="Gene3D" id="1.10.10.10">
    <property type="entry name" value="Winged helix-like DNA-binding domain superfamily/Winged helix DNA-binding domain"/>
    <property type="match status" value="1"/>
</dbReference>
<evidence type="ECO:0000259" key="4">
    <source>
        <dbReference type="PROSITE" id="PS50987"/>
    </source>
</evidence>
<evidence type="ECO:0000256" key="2">
    <source>
        <dbReference type="ARBA" id="ARBA00023125"/>
    </source>
</evidence>
<dbReference type="InterPro" id="IPR051081">
    <property type="entry name" value="HTH_MetalResp_TranReg"/>
</dbReference>
<dbReference type="PROSITE" id="PS50987">
    <property type="entry name" value="HTH_ARSR_2"/>
    <property type="match status" value="1"/>
</dbReference>
<dbReference type="CDD" id="cd00090">
    <property type="entry name" value="HTH_ARSR"/>
    <property type="match status" value="1"/>
</dbReference>
<dbReference type="GO" id="GO:0003700">
    <property type="term" value="F:DNA-binding transcription factor activity"/>
    <property type="evidence" value="ECO:0007669"/>
    <property type="project" value="InterPro"/>
</dbReference>
<evidence type="ECO:0000256" key="3">
    <source>
        <dbReference type="ARBA" id="ARBA00023163"/>
    </source>
</evidence>
<keyword evidence="1" id="KW-0805">Transcription regulation</keyword>
<dbReference type="SUPFAM" id="SSF46785">
    <property type="entry name" value="Winged helix' DNA-binding domain"/>
    <property type="match status" value="1"/>
</dbReference>
<sequence length="112" mass="12670">MKTESLAALFKTLSEPVRLRIVYLLLESGELCVCDLVDTLGLSQSVVSRHLAYLRNNGLVTTRREGVWVYYCMVEGCCEPLFEHIRQCGEDNKEMKSDLKKLAAIGQQQRCG</sequence>
<feature type="domain" description="HTH arsR-type" evidence="4">
    <location>
        <begin position="1"/>
        <end position="93"/>
    </location>
</feature>
<protein>
    <submittedName>
        <fullName evidence="5">Arsenical resistance operon repressor</fullName>
    </submittedName>
</protein>
<gene>
    <name evidence="5" type="ORF">MNBD_GAMMA15-2553</name>
</gene>